<organism evidence="2 3">
    <name type="scientific">Ruminococcus albus 8</name>
    <dbReference type="NCBI Taxonomy" id="246199"/>
    <lineage>
        <taxon>Bacteria</taxon>
        <taxon>Bacillati</taxon>
        <taxon>Bacillota</taxon>
        <taxon>Clostridia</taxon>
        <taxon>Eubacteriales</taxon>
        <taxon>Oscillospiraceae</taxon>
        <taxon>Ruminococcus</taxon>
    </lineage>
</organism>
<evidence type="ECO:0000256" key="1">
    <source>
        <dbReference type="SAM" id="SignalP"/>
    </source>
</evidence>
<proteinExistence type="predicted"/>
<feature type="signal peptide" evidence="1">
    <location>
        <begin position="1"/>
        <end position="21"/>
    </location>
</feature>
<gene>
    <name evidence="2" type="ORF">CUS_8063</name>
</gene>
<protein>
    <submittedName>
        <fullName evidence="2">Putative lipoprotein</fullName>
    </submittedName>
</protein>
<dbReference type="AlphaFoldDB" id="E9SAV0"/>
<dbReference type="OrthoDB" id="1821079at2"/>
<dbReference type="eggNOG" id="ENOG50308AS">
    <property type="taxonomic scope" value="Bacteria"/>
</dbReference>
<sequence>MKGKILLFTAILTAAAVAGCAAETKSVKPEKVSDKFDKTAEMTLNGRDYTAHLRRGGEDIWECEFTQPDCIAGLKLTTDLTGCMMTYNGLEYLADRSDLPEYALMPQLTAALDDVIAGRNVSCTEGKDCLTEVGQNFTASVRKGEITSLEIAGQLTAKFK</sequence>
<dbReference type="Proteomes" id="UP000004259">
    <property type="component" value="Unassembled WGS sequence"/>
</dbReference>
<comment type="caution">
    <text evidence="2">The sequence shown here is derived from an EMBL/GenBank/DDBJ whole genome shotgun (WGS) entry which is preliminary data.</text>
</comment>
<evidence type="ECO:0000313" key="2">
    <source>
        <dbReference type="EMBL" id="EGC03665.1"/>
    </source>
</evidence>
<evidence type="ECO:0000313" key="3">
    <source>
        <dbReference type="Proteomes" id="UP000004259"/>
    </source>
</evidence>
<feature type="chain" id="PRO_5003246988" evidence="1">
    <location>
        <begin position="22"/>
        <end position="160"/>
    </location>
</feature>
<dbReference type="PROSITE" id="PS51257">
    <property type="entry name" value="PROKAR_LIPOPROTEIN"/>
    <property type="match status" value="1"/>
</dbReference>
<reference evidence="2 3" key="1">
    <citation type="submission" date="2011-02" db="EMBL/GenBank/DDBJ databases">
        <authorList>
            <person name="Nelson K.E."/>
            <person name="Sutton G."/>
            <person name="Torralba M."/>
            <person name="Durkin S."/>
            <person name="Harkins D."/>
            <person name="Montgomery R."/>
            <person name="Ziemer C."/>
            <person name="Klaassens E."/>
            <person name="Ocuiv P."/>
            <person name="Morrison M."/>
        </authorList>
    </citation>
    <scope>NUCLEOTIDE SEQUENCE [LARGE SCALE GENOMIC DNA]</scope>
    <source>
        <strain evidence="2 3">8</strain>
    </source>
</reference>
<dbReference type="RefSeq" id="WP_002848502.1">
    <property type="nucleotide sequence ID" value="NZ_ADKM02000062.1"/>
</dbReference>
<name>E9SAV0_RUMAL</name>
<keyword evidence="2" id="KW-0449">Lipoprotein</keyword>
<dbReference type="EMBL" id="ADKM02000062">
    <property type="protein sequence ID" value="EGC03665.1"/>
    <property type="molecule type" value="Genomic_DNA"/>
</dbReference>
<keyword evidence="3" id="KW-1185">Reference proteome</keyword>
<keyword evidence="1" id="KW-0732">Signal</keyword>
<accession>E9SAV0</accession>